<dbReference type="Proteomes" id="UP000265566">
    <property type="component" value="Chromosome 6"/>
</dbReference>
<dbReference type="EnsemblPlants" id="KEH27095">
    <property type="protein sequence ID" value="KEH27095"/>
    <property type="gene ID" value="MTR_6g086495"/>
</dbReference>
<dbReference type="Gramene" id="rna37617">
    <property type="protein sequence ID" value="RHN52885.1"/>
    <property type="gene ID" value="gene37617"/>
</dbReference>
<keyword evidence="1" id="KW-0472">Membrane</keyword>
<evidence type="ECO:0000313" key="5">
    <source>
        <dbReference type="Proteomes" id="UP000002051"/>
    </source>
</evidence>
<keyword evidence="1" id="KW-1133">Transmembrane helix</keyword>
<gene>
    <name evidence="2" type="ordered locus">MTR_6g086495</name>
    <name evidence="3" type="ORF">MtrunA17_Chr6g0485401</name>
</gene>
<reference evidence="4" key="3">
    <citation type="submission" date="2015-04" db="UniProtKB">
        <authorList>
            <consortium name="EnsemblPlants"/>
        </authorList>
    </citation>
    <scope>IDENTIFICATION</scope>
    <source>
        <strain evidence="4">cv. Jemalong A17</strain>
    </source>
</reference>
<dbReference type="EMBL" id="CM001222">
    <property type="protein sequence ID" value="KEH27095.1"/>
    <property type="molecule type" value="Genomic_DNA"/>
</dbReference>
<evidence type="ECO:0000313" key="2">
    <source>
        <dbReference type="EMBL" id="KEH27095.1"/>
    </source>
</evidence>
<keyword evidence="5" id="KW-1185">Reference proteome</keyword>
<protein>
    <submittedName>
        <fullName evidence="2">Transmembrane protein, putative</fullName>
    </submittedName>
</protein>
<evidence type="ECO:0000313" key="3">
    <source>
        <dbReference type="EMBL" id="RHN52885.1"/>
    </source>
</evidence>
<reference evidence="3" key="4">
    <citation type="journal article" date="2018" name="Nat. Plants">
        <title>Whole-genome landscape of Medicago truncatula symbiotic genes.</title>
        <authorList>
            <person name="Pecrix Y."/>
            <person name="Gamas P."/>
            <person name="Carrere S."/>
        </authorList>
    </citation>
    <scope>NUCLEOTIDE SEQUENCE</scope>
    <source>
        <tissue evidence="3">Leaves</tissue>
    </source>
</reference>
<dbReference type="AlphaFoldDB" id="A0A072UMK0"/>
<dbReference type="Proteomes" id="UP000002051">
    <property type="component" value="Chromosome 6"/>
</dbReference>
<dbReference type="EMBL" id="PSQE01000006">
    <property type="protein sequence ID" value="RHN52885.1"/>
    <property type="molecule type" value="Genomic_DNA"/>
</dbReference>
<keyword evidence="1 2" id="KW-0812">Transmembrane</keyword>
<reference evidence="2 5" key="1">
    <citation type="journal article" date="2011" name="Nature">
        <title>The Medicago genome provides insight into the evolution of rhizobial symbioses.</title>
        <authorList>
            <person name="Young N.D."/>
            <person name="Debelle F."/>
            <person name="Oldroyd G.E."/>
            <person name="Geurts R."/>
            <person name="Cannon S.B."/>
            <person name="Udvardi M.K."/>
            <person name="Benedito V.A."/>
            <person name="Mayer K.F."/>
            <person name="Gouzy J."/>
            <person name="Schoof H."/>
            <person name="Van de Peer Y."/>
            <person name="Proost S."/>
            <person name="Cook D.R."/>
            <person name="Meyers B.C."/>
            <person name="Spannagl M."/>
            <person name="Cheung F."/>
            <person name="De Mita S."/>
            <person name="Krishnakumar V."/>
            <person name="Gundlach H."/>
            <person name="Zhou S."/>
            <person name="Mudge J."/>
            <person name="Bharti A.K."/>
            <person name="Murray J.D."/>
            <person name="Naoumkina M.A."/>
            <person name="Rosen B."/>
            <person name="Silverstein K.A."/>
            <person name="Tang H."/>
            <person name="Rombauts S."/>
            <person name="Zhao P.X."/>
            <person name="Zhou P."/>
            <person name="Barbe V."/>
            <person name="Bardou P."/>
            <person name="Bechner M."/>
            <person name="Bellec A."/>
            <person name="Berger A."/>
            <person name="Berges H."/>
            <person name="Bidwell S."/>
            <person name="Bisseling T."/>
            <person name="Choisne N."/>
            <person name="Couloux A."/>
            <person name="Denny R."/>
            <person name="Deshpande S."/>
            <person name="Dai X."/>
            <person name="Doyle J.J."/>
            <person name="Dudez A.M."/>
            <person name="Farmer A.D."/>
            <person name="Fouteau S."/>
            <person name="Franken C."/>
            <person name="Gibelin C."/>
            <person name="Gish J."/>
            <person name="Goldstein S."/>
            <person name="Gonzalez A.J."/>
            <person name="Green P.J."/>
            <person name="Hallab A."/>
            <person name="Hartog M."/>
            <person name="Hua A."/>
            <person name="Humphray S.J."/>
            <person name="Jeong D.H."/>
            <person name="Jing Y."/>
            <person name="Jocker A."/>
            <person name="Kenton S.M."/>
            <person name="Kim D.J."/>
            <person name="Klee K."/>
            <person name="Lai H."/>
            <person name="Lang C."/>
            <person name="Lin S."/>
            <person name="Macmil S.L."/>
            <person name="Magdelenat G."/>
            <person name="Matthews L."/>
            <person name="McCorrison J."/>
            <person name="Monaghan E.L."/>
            <person name="Mun J.H."/>
            <person name="Najar F.Z."/>
            <person name="Nicholson C."/>
            <person name="Noirot C."/>
            <person name="O'Bleness M."/>
            <person name="Paule C.R."/>
            <person name="Poulain J."/>
            <person name="Prion F."/>
            <person name="Qin B."/>
            <person name="Qu C."/>
            <person name="Retzel E.F."/>
            <person name="Riddle C."/>
            <person name="Sallet E."/>
            <person name="Samain S."/>
            <person name="Samson N."/>
            <person name="Sanders I."/>
            <person name="Saurat O."/>
            <person name="Scarpelli C."/>
            <person name="Schiex T."/>
            <person name="Segurens B."/>
            <person name="Severin A.J."/>
            <person name="Sherrier D.J."/>
            <person name="Shi R."/>
            <person name="Sims S."/>
            <person name="Singer S.R."/>
            <person name="Sinharoy S."/>
            <person name="Sterck L."/>
            <person name="Viollet A."/>
            <person name="Wang B.B."/>
            <person name="Wang K."/>
            <person name="Wang M."/>
            <person name="Wang X."/>
            <person name="Warfsmann J."/>
            <person name="Weissenbach J."/>
            <person name="White D.D."/>
            <person name="White J.D."/>
            <person name="Wiley G.B."/>
            <person name="Wincker P."/>
            <person name="Xing Y."/>
            <person name="Yang L."/>
            <person name="Yao Z."/>
            <person name="Ying F."/>
            <person name="Zhai J."/>
            <person name="Zhou L."/>
            <person name="Zuber A."/>
            <person name="Denarie J."/>
            <person name="Dixon R.A."/>
            <person name="May G.D."/>
            <person name="Schwartz D.C."/>
            <person name="Rogers J."/>
            <person name="Quetier F."/>
            <person name="Town C.D."/>
            <person name="Roe B.A."/>
        </authorList>
    </citation>
    <scope>NUCLEOTIDE SEQUENCE [LARGE SCALE GENOMIC DNA]</scope>
    <source>
        <strain evidence="2">A17</strain>
        <strain evidence="4 5">cv. Jemalong A17</strain>
    </source>
</reference>
<evidence type="ECO:0000313" key="4">
    <source>
        <dbReference type="EnsemblPlants" id="KEH27095"/>
    </source>
</evidence>
<feature type="transmembrane region" description="Helical" evidence="1">
    <location>
        <begin position="20"/>
        <end position="42"/>
    </location>
</feature>
<reference evidence="2 5" key="2">
    <citation type="journal article" date="2014" name="BMC Genomics">
        <title>An improved genome release (version Mt4.0) for the model legume Medicago truncatula.</title>
        <authorList>
            <person name="Tang H."/>
            <person name="Krishnakumar V."/>
            <person name="Bidwell S."/>
            <person name="Rosen B."/>
            <person name="Chan A."/>
            <person name="Zhou S."/>
            <person name="Gentzbittel L."/>
            <person name="Childs K.L."/>
            <person name="Yandell M."/>
            <person name="Gundlach H."/>
            <person name="Mayer K.F."/>
            <person name="Schwartz D.C."/>
            <person name="Town C.D."/>
        </authorList>
    </citation>
    <scope>GENOME REANNOTATION</scope>
    <source>
        <strain evidence="2">A17</strain>
        <strain evidence="4 5">cv. Jemalong A17</strain>
    </source>
</reference>
<evidence type="ECO:0000256" key="1">
    <source>
        <dbReference type="SAM" id="Phobius"/>
    </source>
</evidence>
<name>A0A072UMK0_MEDTR</name>
<sequence>MEIEDIIVDVGSIRVFLEWVLNWLSLTLLSHIIYFLNLNVGIVRQPPKDSRSGLGHYAERMDAFPLELRETYGLFLPNILYIENLMDAMAP</sequence>
<proteinExistence type="predicted"/>
<accession>A0A072UMK0</accession>
<dbReference type="HOGENOM" id="CLU_2430453_0_0_1"/>
<organism evidence="2 5">
    <name type="scientific">Medicago truncatula</name>
    <name type="common">Barrel medic</name>
    <name type="synonym">Medicago tribuloides</name>
    <dbReference type="NCBI Taxonomy" id="3880"/>
    <lineage>
        <taxon>Eukaryota</taxon>
        <taxon>Viridiplantae</taxon>
        <taxon>Streptophyta</taxon>
        <taxon>Embryophyta</taxon>
        <taxon>Tracheophyta</taxon>
        <taxon>Spermatophyta</taxon>
        <taxon>Magnoliopsida</taxon>
        <taxon>eudicotyledons</taxon>
        <taxon>Gunneridae</taxon>
        <taxon>Pentapetalae</taxon>
        <taxon>rosids</taxon>
        <taxon>fabids</taxon>
        <taxon>Fabales</taxon>
        <taxon>Fabaceae</taxon>
        <taxon>Papilionoideae</taxon>
        <taxon>50 kb inversion clade</taxon>
        <taxon>NPAAA clade</taxon>
        <taxon>Hologalegina</taxon>
        <taxon>IRL clade</taxon>
        <taxon>Trifolieae</taxon>
        <taxon>Medicago</taxon>
    </lineage>
</organism>